<dbReference type="Proteomes" id="UP000614601">
    <property type="component" value="Unassembled WGS sequence"/>
</dbReference>
<feature type="transmembrane region" description="Helical" evidence="1">
    <location>
        <begin position="35"/>
        <end position="59"/>
    </location>
</feature>
<sequence length="144" mass="16203">MRQGTWQSNYSGRLNSRLRSNANRKQLNSSDSPGFVQYLTVCGYIFFVSMPAVVLAVYYTCIWNPAYVNPHIPHVANVSSKLQSISKESTLLNRPVKEARILERRETTECHCPQCNPPPESAILKELFATTSPSPRTTQTVLTV</sequence>
<accession>A0A811L9Q3</accession>
<dbReference type="PANTHER" id="PTHR34929">
    <property type="entry name" value="ZGC:153157"/>
    <property type="match status" value="1"/>
</dbReference>
<name>A0A811L9Q3_9BILA</name>
<proteinExistence type="predicted"/>
<keyword evidence="3" id="KW-1185">Reference proteome</keyword>
<evidence type="ECO:0000313" key="3">
    <source>
        <dbReference type="Proteomes" id="UP000614601"/>
    </source>
</evidence>
<comment type="caution">
    <text evidence="2">The sequence shown here is derived from an EMBL/GenBank/DDBJ whole genome shotgun (WGS) entry which is preliminary data.</text>
</comment>
<dbReference type="EMBL" id="CAJFCW020000005">
    <property type="protein sequence ID" value="CAG9120352.1"/>
    <property type="molecule type" value="Genomic_DNA"/>
</dbReference>
<dbReference type="Pfam" id="PF15018">
    <property type="entry name" value="InaF-motif"/>
    <property type="match status" value="1"/>
</dbReference>
<protein>
    <submittedName>
        <fullName evidence="2">Uncharacterized protein</fullName>
    </submittedName>
</protein>
<dbReference type="InterPro" id="IPR029162">
    <property type="entry name" value="InaF-motif"/>
</dbReference>
<keyword evidence="1" id="KW-0812">Transmembrane</keyword>
<gene>
    <name evidence="2" type="ORF">BOKJ2_LOCUS11330</name>
</gene>
<dbReference type="AlphaFoldDB" id="A0A811L9Q3"/>
<dbReference type="OrthoDB" id="8113027at2759"/>
<evidence type="ECO:0000256" key="1">
    <source>
        <dbReference type="SAM" id="Phobius"/>
    </source>
</evidence>
<keyword evidence="1" id="KW-1133">Transmembrane helix</keyword>
<keyword evidence="1" id="KW-0472">Membrane</keyword>
<reference evidence="2" key="1">
    <citation type="submission" date="2020-09" db="EMBL/GenBank/DDBJ databases">
        <authorList>
            <person name="Kikuchi T."/>
        </authorList>
    </citation>
    <scope>NUCLEOTIDE SEQUENCE</scope>
    <source>
        <strain evidence="2">SH1</strain>
    </source>
</reference>
<dbReference type="PANTHER" id="PTHR34929:SF1">
    <property type="entry name" value="INAF MOTIF CONTAINING 2"/>
    <property type="match status" value="1"/>
</dbReference>
<organism evidence="2 3">
    <name type="scientific">Bursaphelenchus okinawaensis</name>
    <dbReference type="NCBI Taxonomy" id="465554"/>
    <lineage>
        <taxon>Eukaryota</taxon>
        <taxon>Metazoa</taxon>
        <taxon>Ecdysozoa</taxon>
        <taxon>Nematoda</taxon>
        <taxon>Chromadorea</taxon>
        <taxon>Rhabditida</taxon>
        <taxon>Tylenchina</taxon>
        <taxon>Tylenchomorpha</taxon>
        <taxon>Aphelenchoidea</taxon>
        <taxon>Aphelenchoididae</taxon>
        <taxon>Bursaphelenchus</taxon>
    </lineage>
</organism>
<evidence type="ECO:0000313" key="2">
    <source>
        <dbReference type="EMBL" id="CAD5224941.1"/>
    </source>
</evidence>
<dbReference type="Proteomes" id="UP000783686">
    <property type="component" value="Unassembled WGS sequence"/>
</dbReference>
<dbReference type="EMBL" id="CAJFDH010000005">
    <property type="protein sequence ID" value="CAD5224941.1"/>
    <property type="molecule type" value="Genomic_DNA"/>
</dbReference>